<dbReference type="EMBL" id="JADCNL010000009">
    <property type="protein sequence ID" value="KAG0466376.1"/>
    <property type="molecule type" value="Genomic_DNA"/>
</dbReference>
<dbReference type="AlphaFoldDB" id="A0A835UNZ2"/>
<evidence type="ECO:0000313" key="3">
    <source>
        <dbReference type="Proteomes" id="UP000636800"/>
    </source>
</evidence>
<comment type="caution">
    <text evidence="2">The sequence shown here is derived from an EMBL/GenBank/DDBJ whole genome shotgun (WGS) entry which is preliminary data.</text>
</comment>
<dbReference type="OrthoDB" id="7537227at2759"/>
<sequence length="145" mass="16484">MGGGKAKSFTKFLLGRFLKLSSGSSRHREEEAERSPRYTARKIRPSDEDRPWLVGDPMVDKKASDFITKFHATRCMDPERQNREPVAPSSSLRHLLLEAAAACMYATVDRQKETGFDNGIRGRFYDELLVRVIYFGGFFFVSGLV</sequence>
<name>A0A835UNZ2_VANPL</name>
<evidence type="ECO:0000313" key="2">
    <source>
        <dbReference type="EMBL" id="KAG0466376.1"/>
    </source>
</evidence>
<reference evidence="2 3" key="1">
    <citation type="journal article" date="2020" name="Nat. Food">
        <title>A phased Vanilla planifolia genome enables genetic improvement of flavour and production.</title>
        <authorList>
            <person name="Hasing T."/>
            <person name="Tang H."/>
            <person name="Brym M."/>
            <person name="Khazi F."/>
            <person name="Huang T."/>
            <person name="Chambers A.H."/>
        </authorList>
    </citation>
    <scope>NUCLEOTIDE SEQUENCE [LARGE SCALE GENOMIC DNA]</scope>
    <source>
        <tissue evidence="2">Leaf</tissue>
    </source>
</reference>
<dbReference type="PANTHER" id="PTHR33511">
    <property type="entry name" value="OS06G0632400 PROTEIN"/>
    <property type="match status" value="1"/>
</dbReference>
<accession>A0A835UNZ2</accession>
<evidence type="ECO:0000256" key="1">
    <source>
        <dbReference type="SAM" id="MobiDB-lite"/>
    </source>
</evidence>
<proteinExistence type="predicted"/>
<dbReference type="Proteomes" id="UP000636800">
    <property type="component" value="Unassembled WGS sequence"/>
</dbReference>
<gene>
    <name evidence="2" type="ORF">HPP92_017956</name>
</gene>
<protein>
    <submittedName>
        <fullName evidence="2">Uncharacterized protein</fullName>
    </submittedName>
</protein>
<keyword evidence="3" id="KW-1185">Reference proteome</keyword>
<feature type="compositionally biased region" description="Basic and acidic residues" evidence="1">
    <location>
        <begin position="26"/>
        <end position="36"/>
    </location>
</feature>
<organism evidence="2 3">
    <name type="scientific">Vanilla planifolia</name>
    <name type="common">Vanilla</name>
    <dbReference type="NCBI Taxonomy" id="51239"/>
    <lineage>
        <taxon>Eukaryota</taxon>
        <taxon>Viridiplantae</taxon>
        <taxon>Streptophyta</taxon>
        <taxon>Embryophyta</taxon>
        <taxon>Tracheophyta</taxon>
        <taxon>Spermatophyta</taxon>
        <taxon>Magnoliopsida</taxon>
        <taxon>Liliopsida</taxon>
        <taxon>Asparagales</taxon>
        <taxon>Orchidaceae</taxon>
        <taxon>Vanilloideae</taxon>
        <taxon>Vanilleae</taxon>
        <taxon>Vanilla</taxon>
    </lineage>
</organism>
<feature type="region of interest" description="Disordered" evidence="1">
    <location>
        <begin position="22"/>
        <end position="41"/>
    </location>
</feature>